<evidence type="ECO:0000256" key="6">
    <source>
        <dbReference type="ARBA" id="ARBA00023180"/>
    </source>
</evidence>
<organism evidence="11 12">
    <name type="scientific">Strongylocentrotus purpuratus</name>
    <name type="common">Purple sea urchin</name>
    <dbReference type="NCBI Taxonomy" id="7668"/>
    <lineage>
        <taxon>Eukaryota</taxon>
        <taxon>Metazoa</taxon>
        <taxon>Echinodermata</taxon>
        <taxon>Eleutherozoa</taxon>
        <taxon>Echinozoa</taxon>
        <taxon>Echinoidea</taxon>
        <taxon>Euechinoidea</taxon>
        <taxon>Echinacea</taxon>
        <taxon>Camarodonta</taxon>
        <taxon>Echinidea</taxon>
        <taxon>Strongylocentrotidae</taxon>
        <taxon>Strongylocentrotus</taxon>
    </lineage>
</organism>
<feature type="transmembrane region" description="Helical" evidence="8">
    <location>
        <begin position="199"/>
        <end position="223"/>
    </location>
</feature>
<evidence type="ECO:0000256" key="1">
    <source>
        <dbReference type="ARBA" id="ARBA00004167"/>
    </source>
</evidence>
<dbReference type="OrthoDB" id="6151979at2759"/>
<dbReference type="EnsemblMetazoa" id="XM_030983390">
    <property type="protein sequence ID" value="XP_030839250"/>
    <property type="gene ID" value="LOC105441919"/>
</dbReference>
<dbReference type="InterPro" id="IPR051836">
    <property type="entry name" value="Kremen_rcpt"/>
</dbReference>
<dbReference type="SMART" id="SM00321">
    <property type="entry name" value="WSC"/>
    <property type="match status" value="1"/>
</dbReference>
<feature type="compositionally biased region" description="Low complexity" evidence="7">
    <location>
        <begin position="315"/>
        <end position="329"/>
    </location>
</feature>
<comment type="subcellular location">
    <subcellularLocation>
        <location evidence="1">Membrane</location>
        <topology evidence="1">Single-pass membrane protein</topology>
    </subcellularLocation>
</comment>
<evidence type="ECO:0000313" key="11">
    <source>
        <dbReference type="EnsemblMetazoa" id="XP_030839250"/>
    </source>
</evidence>
<feature type="region of interest" description="Disordered" evidence="7">
    <location>
        <begin position="135"/>
        <end position="177"/>
    </location>
</feature>
<keyword evidence="12" id="KW-1185">Reference proteome</keyword>
<reference evidence="11" key="2">
    <citation type="submission" date="2021-01" db="UniProtKB">
        <authorList>
            <consortium name="EnsemblMetazoa"/>
        </authorList>
    </citation>
    <scope>IDENTIFICATION</scope>
</reference>
<feature type="compositionally biased region" description="Polar residues" evidence="7">
    <location>
        <begin position="135"/>
        <end position="153"/>
    </location>
</feature>
<evidence type="ECO:0000256" key="7">
    <source>
        <dbReference type="SAM" id="MobiDB-lite"/>
    </source>
</evidence>
<dbReference type="GeneID" id="105441919"/>
<evidence type="ECO:0000259" key="10">
    <source>
        <dbReference type="PROSITE" id="PS51212"/>
    </source>
</evidence>
<protein>
    <recommendedName>
        <fullName evidence="10">WSC domain-containing protein</fullName>
    </recommendedName>
</protein>
<sequence length="442" mass="48348">MHLKLVCHYILLLIFISAQSSSAVETYDDLYVGCYIDVANFRVLPDASSWSSEMTIELCIDYCTVLGGRDSAYAGVEFANECYCGVAGTNYGRYGVAEHNECNWRCGGDDSTYCGGVGRISIYNLLLIRPQTTNETSSSSVIPTSPDASTAFDNRTEESDESTTPLTTRSTKSDLSTSIAVQSTSMSSVQPVSGDKNGIVLYAGAGGGGAFLLILIIIIIVVVTCRRRNPEKRTHATEHPLTTMIPTKDGNKERSRPTKEEEDPCYENKSAETERDYENMTVDNNELTYMNSEKRSTMKEATHDPAALYAMPDMSAKTSSRPKTTTSPANDTDDPSLMYAMPDRRAKTVYSSNSKAALGEDNLHALYATSTKNRLEPIGMEASTDGEGLYALPNKTPRDHVTQNGAGKRDDVEAMYAMPDKSRRGNDVDNAVMIENDIYSST</sequence>
<evidence type="ECO:0000256" key="5">
    <source>
        <dbReference type="ARBA" id="ARBA00023136"/>
    </source>
</evidence>
<dbReference type="Proteomes" id="UP000007110">
    <property type="component" value="Unassembled WGS sequence"/>
</dbReference>
<evidence type="ECO:0000256" key="9">
    <source>
        <dbReference type="SAM" id="SignalP"/>
    </source>
</evidence>
<evidence type="ECO:0000256" key="3">
    <source>
        <dbReference type="ARBA" id="ARBA00022729"/>
    </source>
</evidence>
<feature type="region of interest" description="Disordered" evidence="7">
    <location>
        <begin position="233"/>
        <end position="273"/>
    </location>
</feature>
<dbReference type="AlphaFoldDB" id="A0A7M7NQT4"/>
<feature type="compositionally biased region" description="Polar residues" evidence="7">
    <location>
        <begin position="162"/>
        <end position="177"/>
    </location>
</feature>
<evidence type="ECO:0000256" key="2">
    <source>
        <dbReference type="ARBA" id="ARBA00022692"/>
    </source>
</evidence>
<dbReference type="PANTHER" id="PTHR24269">
    <property type="entry name" value="KREMEN PROTEIN"/>
    <property type="match status" value="1"/>
</dbReference>
<proteinExistence type="predicted"/>
<feature type="chain" id="PRO_5029884969" description="WSC domain-containing protein" evidence="9">
    <location>
        <begin position="24"/>
        <end position="442"/>
    </location>
</feature>
<feature type="region of interest" description="Disordered" evidence="7">
    <location>
        <begin position="313"/>
        <end position="338"/>
    </location>
</feature>
<dbReference type="GO" id="GO:0016020">
    <property type="term" value="C:membrane"/>
    <property type="evidence" value="ECO:0007669"/>
    <property type="project" value="UniProtKB-SubCell"/>
</dbReference>
<keyword evidence="5 8" id="KW-0472">Membrane</keyword>
<keyword evidence="3 9" id="KW-0732">Signal</keyword>
<evidence type="ECO:0000256" key="8">
    <source>
        <dbReference type="SAM" id="Phobius"/>
    </source>
</evidence>
<feature type="compositionally biased region" description="Basic and acidic residues" evidence="7">
    <location>
        <begin position="249"/>
        <end position="259"/>
    </location>
</feature>
<evidence type="ECO:0000256" key="4">
    <source>
        <dbReference type="ARBA" id="ARBA00022989"/>
    </source>
</evidence>
<name>A0A7M7NQT4_STRPU</name>
<dbReference type="InParanoid" id="A0A7M7NQT4"/>
<keyword evidence="2 8" id="KW-0812">Transmembrane</keyword>
<feature type="signal peptide" evidence="9">
    <location>
        <begin position="1"/>
        <end position="23"/>
    </location>
</feature>
<dbReference type="InterPro" id="IPR002889">
    <property type="entry name" value="WSC_carb-bd"/>
</dbReference>
<dbReference type="PROSITE" id="PS51212">
    <property type="entry name" value="WSC"/>
    <property type="match status" value="1"/>
</dbReference>
<keyword evidence="4 8" id="KW-1133">Transmembrane helix</keyword>
<accession>A0A7M7NQT4</accession>
<dbReference type="RefSeq" id="XP_030839250.1">
    <property type="nucleotide sequence ID" value="XM_030983390.1"/>
</dbReference>
<dbReference type="KEGG" id="spu:105441919"/>
<dbReference type="PANTHER" id="PTHR24269:SF16">
    <property type="entry name" value="PROTEIN SLG1"/>
    <property type="match status" value="1"/>
</dbReference>
<keyword evidence="6" id="KW-0325">Glycoprotein</keyword>
<evidence type="ECO:0000313" key="12">
    <source>
        <dbReference type="Proteomes" id="UP000007110"/>
    </source>
</evidence>
<dbReference type="Pfam" id="PF01822">
    <property type="entry name" value="WSC"/>
    <property type="match status" value="1"/>
</dbReference>
<feature type="domain" description="WSC" evidence="10">
    <location>
        <begin position="28"/>
        <end position="126"/>
    </location>
</feature>
<reference evidence="12" key="1">
    <citation type="submission" date="2015-02" db="EMBL/GenBank/DDBJ databases">
        <title>Genome sequencing for Strongylocentrotus purpuratus.</title>
        <authorList>
            <person name="Murali S."/>
            <person name="Liu Y."/>
            <person name="Vee V."/>
            <person name="English A."/>
            <person name="Wang M."/>
            <person name="Skinner E."/>
            <person name="Han Y."/>
            <person name="Muzny D.M."/>
            <person name="Worley K.C."/>
            <person name="Gibbs R.A."/>
        </authorList>
    </citation>
    <scope>NUCLEOTIDE SEQUENCE</scope>
</reference>